<dbReference type="InterPro" id="IPR007450">
    <property type="entry name" value="BamE_dom"/>
</dbReference>
<dbReference type="Pfam" id="PF04355">
    <property type="entry name" value="BamE"/>
    <property type="match status" value="1"/>
</dbReference>
<dbReference type="Gene3D" id="3.30.1450.10">
    <property type="match status" value="1"/>
</dbReference>
<evidence type="ECO:0000259" key="3">
    <source>
        <dbReference type="Pfam" id="PF04355"/>
    </source>
</evidence>
<proteinExistence type="predicted"/>
<feature type="domain" description="Outer membrane protein assembly factor BamE" evidence="3">
    <location>
        <begin position="40"/>
        <end position="113"/>
    </location>
</feature>
<dbReference type="Proteomes" id="UP000575068">
    <property type="component" value="Unassembled WGS sequence"/>
</dbReference>
<comment type="caution">
    <text evidence="4">The sequence shown here is derived from an EMBL/GenBank/DDBJ whole genome shotgun (WGS) entry which is preliminary data.</text>
</comment>
<gene>
    <name evidence="4" type="ORF">HNQ99_002177</name>
</gene>
<name>A0A840HWS5_9SPHN</name>
<dbReference type="AlphaFoldDB" id="A0A840HWS5"/>
<accession>A0A840HWS5</accession>
<protein>
    <submittedName>
        <fullName evidence="4">Outer membrane protein assembly factor BamE (Lipoprotein component of BamABCDE complex)</fullName>
    </submittedName>
</protein>
<dbReference type="PROSITE" id="PS51257">
    <property type="entry name" value="PROKAR_LIPOPROTEIN"/>
    <property type="match status" value="1"/>
</dbReference>
<organism evidence="4 5">
    <name type="scientific">Rhizorhapis suberifaciens</name>
    <name type="common">corky root of lettuce</name>
    <dbReference type="NCBI Taxonomy" id="13656"/>
    <lineage>
        <taxon>Bacteria</taxon>
        <taxon>Pseudomonadati</taxon>
        <taxon>Pseudomonadota</taxon>
        <taxon>Alphaproteobacteria</taxon>
        <taxon>Sphingomonadales</taxon>
        <taxon>Sphingomonadaceae</taxon>
        <taxon>Rhizorhapis</taxon>
    </lineage>
</organism>
<dbReference type="GO" id="GO:0019867">
    <property type="term" value="C:outer membrane"/>
    <property type="evidence" value="ECO:0007669"/>
    <property type="project" value="InterPro"/>
</dbReference>
<keyword evidence="2" id="KW-0472">Membrane</keyword>
<keyword evidence="1" id="KW-0732">Signal</keyword>
<reference evidence="4 5" key="1">
    <citation type="submission" date="2020-08" db="EMBL/GenBank/DDBJ databases">
        <title>Genomic Encyclopedia of Type Strains, Phase IV (KMG-IV): sequencing the most valuable type-strain genomes for metagenomic binning, comparative biology and taxonomic classification.</title>
        <authorList>
            <person name="Goeker M."/>
        </authorList>
    </citation>
    <scope>NUCLEOTIDE SEQUENCE [LARGE SCALE GENOMIC DNA]</scope>
    <source>
        <strain evidence="4 5">DSM 7465</strain>
    </source>
</reference>
<evidence type="ECO:0000313" key="5">
    <source>
        <dbReference type="Proteomes" id="UP000575068"/>
    </source>
</evidence>
<evidence type="ECO:0000256" key="1">
    <source>
        <dbReference type="ARBA" id="ARBA00022729"/>
    </source>
</evidence>
<evidence type="ECO:0000313" key="4">
    <source>
        <dbReference type="EMBL" id="MBB4641864.1"/>
    </source>
</evidence>
<dbReference type="InterPro" id="IPR037873">
    <property type="entry name" value="BamE-like"/>
</dbReference>
<keyword evidence="4" id="KW-0449">Lipoprotein</keyword>
<evidence type="ECO:0000256" key="2">
    <source>
        <dbReference type="ARBA" id="ARBA00023136"/>
    </source>
</evidence>
<dbReference type="EMBL" id="JACHOV010000007">
    <property type="protein sequence ID" value="MBB4641864.1"/>
    <property type="molecule type" value="Genomic_DNA"/>
</dbReference>
<sequence length="171" mass="18249">MFVFRENLMRLNIARFAMVAGAIALLPVMSGCTRVRSHQGYIVDNLLVDSIQPGIDNKASVERTLGRPTFAGQFDSSEWFYVARDSRQLAFSKPKPTNQTVLRVRFDQAGNVVGVDKTGLDLVAKIDPEGDKTPTLGRHRGLFQEIFGNIGAVGAAGGGAGDATGPGPNGS</sequence>
<keyword evidence="5" id="KW-1185">Reference proteome</keyword>